<reference evidence="3" key="1">
    <citation type="submission" date="2018-05" db="EMBL/GenBank/DDBJ databases">
        <authorList>
            <person name="Lanie J.A."/>
            <person name="Ng W.-L."/>
            <person name="Kazmierczak K.M."/>
            <person name="Andrzejewski T.M."/>
            <person name="Davidsen T.M."/>
            <person name="Wayne K.J."/>
            <person name="Tettelin H."/>
            <person name="Glass J.I."/>
            <person name="Rusch D."/>
            <person name="Podicherti R."/>
            <person name="Tsui H.-C.T."/>
            <person name="Winkler M.E."/>
        </authorList>
    </citation>
    <scope>NUCLEOTIDE SEQUENCE</scope>
</reference>
<feature type="domain" description="EF-hand" evidence="2">
    <location>
        <begin position="211"/>
        <end position="236"/>
    </location>
</feature>
<evidence type="ECO:0000256" key="1">
    <source>
        <dbReference type="SAM" id="MobiDB-lite"/>
    </source>
</evidence>
<sequence>MKWQLFLIAIAFTGNAVYGDQHRSERDFSIDLQELKEQEQTAFSKMDGDGDGRVSLSEFAAMQEYVADNRTEQDRHRPRHNQKTARHGPQGRPKHRPGDERRMRPGGHGPRMKPRHRGSDKAPRGRPNPGNQQEYRPGDERNREMRERRLFGLADIDKSGELSIDEFLGRGKAVRASMRSRGVKARFDAMDKNQDGQVDRGEFPSRFPKLEKMDADGDGQITREEMSKGRRDEGPR</sequence>
<feature type="compositionally biased region" description="Basic residues" evidence="1">
    <location>
        <begin position="76"/>
        <end position="86"/>
    </location>
</feature>
<organism evidence="3">
    <name type="scientific">marine metagenome</name>
    <dbReference type="NCBI Taxonomy" id="408172"/>
    <lineage>
        <taxon>unclassified sequences</taxon>
        <taxon>metagenomes</taxon>
        <taxon>ecological metagenomes</taxon>
    </lineage>
</organism>
<dbReference type="PANTHER" id="PTHR10827:SF85">
    <property type="entry name" value="CALCIUM-BINDING PROTEIN"/>
    <property type="match status" value="1"/>
</dbReference>
<dbReference type="GO" id="GO:0005509">
    <property type="term" value="F:calcium ion binding"/>
    <property type="evidence" value="ECO:0007669"/>
    <property type="project" value="InterPro"/>
</dbReference>
<dbReference type="CDD" id="cd00051">
    <property type="entry name" value="EFh"/>
    <property type="match status" value="1"/>
</dbReference>
<gene>
    <name evidence="3" type="ORF">METZ01_LOCUS43917</name>
</gene>
<dbReference type="SUPFAM" id="SSF47473">
    <property type="entry name" value="EF-hand"/>
    <property type="match status" value="1"/>
</dbReference>
<protein>
    <recommendedName>
        <fullName evidence="2">EF-hand domain-containing protein</fullName>
    </recommendedName>
</protein>
<dbReference type="EMBL" id="UINC01001944">
    <property type="protein sequence ID" value="SUZ91063.1"/>
    <property type="molecule type" value="Genomic_DNA"/>
</dbReference>
<accession>A0A381RQC7</accession>
<dbReference type="SMART" id="SM00054">
    <property type="entry name" value="EFh"/>
    <property type="match status" value="4"/>
</dbReference>
<dbReference type="Gene3D" id="1.10.238.10">
    <property type="entry name" value="EF-hand"/>
    <property type="match status" value="2"/>
</dbReference>
<proteinExistence type="predicted"/>
<dbReference type="PANTHER" id="PTHR10827">
    <property type="entry name" value="RETICULOCALBIN"/>
    <property type="match status" value="1"/>
</dbReference>
<feature type="compositionally biased region" description="Basic and acidic residues" evidence="1">
    <location>
        <begin position="136"/>
        <end position="146"/>
    </location>
</feature>
<dbReference type="InterPro" id="IPR011992">
    <property type="entry name" value="EF-hand-dom_pair"/>
</dbReference>
<evidence type="ECO:0000313" key="3">
    <source>
        <dbReference type="EMBL" id="SUZ91063.1"/>
    </source>
</evidence>
<dbReference type="PROSITE" id="PS50222">
    <property type="entry name" value="EF_HAND_2"/>
    <property type="match status" value="2"/>
</dbReference>
<feature type="compositionally biased region" description="Basic and acidic residues" evidence="1">
    <location>
        <begin position="185"/>
        <end position="236"/>
    </location>
</feature>
<dbReference type="InterPro" id="IPR002048">
    <property type="entry name" value="EF_hand_dom"/>
</dbReference>
<evidence type="ECO:0000259" key="2">
    <source>
        <dbReference type="PROSITE" id="PS50222"/>
    </source>
</evidence>
<dbReference type="AlphaFoldDB" id="A0A381RQC7"/>
<dbReference type="Pfam" id="PF13202">
    <property type="entry name" value="EF-hand_5"/>
    <property type="match status" value="4"/>
</dbReference>
<feature type="domain" description="EF-hand" evidence="2">
    <location>
        <begin position="34"/>
        <end position="69"/>
    </location>
</feature>
<feature type="region of interest" description="Disordered" evidence="1">
    <location>
        <begin position="175"/>
        <end position="236"/>
    </location>
</feature>
<dbReference type="InterPro" id="IPR018247">
    <property type="entry name" value="EF_Hand_1_Ca_BS"/>
</dbReference>
<feature type="region of interest" description="Disordered" evidence="1">
    <location>
        <begin position="64"/>
        <end position="146"/>
    </location>
</feature>
<dbReference type="PROSITE" id="PS00018">
    <property type="entry name" value="EF_HAND_1"/>
    <property type="match status" value="3"/>
</dbReference>
<name>A0A381RQC7_9ZZZZ</name>